<reference evidence="2 3" key="1">
    <citation type="submission" date="2016-10" db="EMBL/GenBank/DDBJ databases">
        <authorList>
            <person name="de Groot N.N."/>
        </authorList>
    </citation>
    <scope>NUCLEOTIDE SEQUENCE [LARGE SCALE GENOMIC DNA]</scope>
    <source>
        <strain evidence="2 3">DSM 29340</strain>
    </source>
</reference>
<proteinExistence type="predicted"/>
<protein>
    <submittedName>
        <fullName evidence="2">Uncharacterized protein</fullName>
    </submittedName>
</protein>
<dbReference type="OrthoDB" id="9826769at2"/>
<dbReference type="AlphaFoldDB" id="A0A1H6VI41"/>
<sequence>MNDYLLSERIPKNGTAAKALASLDWPATLHQKLIDKPYNKAFKALAPSPKTKLPKAAPLFIPLLPPAGLKAERTKIARLSKALKEVSASRKLLVKVISGWSRDRYKDEKKIAEFKAAAADYLRRADRIDTQCNDISPECRGRQLQRSVHLLAHRDLMKKARALERKWAKLPVDQRDLALKAMYQDLTKAGKEIKRIETELRAAEKLVMGLSRVMP</sequence>
<gene>
    <name evidence="2" type="ORF">SAMN05444007_103195</name>
</gene>
<dbReference type="Proteomes" id="UP000199379">
    <property type="component" value="Unassembled WGS sequence"/>
</dbReference>
<accession>A0A1H6VI41</accession>
<organism evidence="2 3">
    <name type="scientific">Cribrihabitans marinus</name>
    <dbReference type="NCBI Taxonomy" id="1227549"/>
    <lineage>
        <taxon>Bacteria</taxon>
        <taxon>Pseudomonadati</taxon>
        <taxon>Pseudomonadota</taxon>
        <taxon>Alphaproteobacteria</taxon>
        <taxon>Rhodobacterales</taxon>
        <taxon>Paracoccaceae</taxon>
        <taxon>Cribrihabitans</taxon>
    </lineage>
</organism>
<dbReference type="RefSeq" id="WP_092363560.1">
    <property type="nucleotide sequence ID" value="NZ_BMGV01000003.1"/>
</dbReference>
<keyword evidence="1" id="KW-0175">Coiled coil</keyword>
<evidence type="ECO:0000313" key="2">
    <source>
        <dbReference type="EMBL" id="SEJ04281.1"/>
    </source>
</evidence>
<name>A0A1H6VI41_9RHOB</name>
<dbReference type="EMBL" id="FNYD01000003">
    <property type="protein sequence ID" value="SEJ04281.1"/>
    <property type="molecule type" value="Genomic_DNA"/>
</dbReference>
<evidence type="ECO:0000256" key="1">
    <source>
        <dbReference type="SAM" id="Coils"/>
    </source>
</evidence>
<feature type="coiled-coil region" evidence="1">
    <location>
        <begin position="179"/>
        <end position="213"/>
    </location>
</feature>
<evidence type="ECO:0000313" key="3">
    <source>
        <dbReference type="Proteomes" id="UP000199379"/>
    </source>
</evidence>
<dbReference type="STRING" id="1227549.SAMN05444007_103195"/>
<keyword evidence="3" id="KW-1185">Reference proteome</keyword>